<dbReference type="InterPro" id="IPR045857">
    <property type="entry name" value="O16G_dom_2"/>
</dbReference>
<evidence type="ECO:0000313" key="5">
    <source>
        <dbReference type="EMBL" id="QGY42465.1"/>
    </source>
</evidence>
<evidence type="ECO:0000259" key="4">
    <source>
        <dbReference type="SMART" id="SM00642"/>
    </source>
</evidence>
<dbReference type="EMBL" id="CP046401">
    <property type="protein sequence ID" value="QGY42465.1"/>
    <property type="molecule type" value="Genomic_DNA"/>
</dbReference>
<dbReference type="AlphaFoldDB" id="A0A6I6JHW2"/>
<dbReference type="InterPro" id="IPR006047">
    <property type="entry name" value="GH13_cat_dom"/>
</dbReference>
<dbReference type="InterPro" id="IPR016377">
    <property type="entry name" value="Sucrose_GGa_phosphorylase-rel"/>
</dbReference>
<dbReference type="GO" id="GO:0016757">
    <property type="term" value="F:glycosyltransferase activity"/>
    <property type="evidence" value="ECO:0007669"/>
    <property type="project" value="UniProtKB-KW"/>
</dbReference>
<evidence type="ECO:0000256" key="3">
    <source>
        <dbReference type="PIRSR" id="PIRSR003059-2"/>
    </source>
</evidence>
<dbReference type="GO" id="GO:0005975">
    <property type="term" value="P:carbohydrate metabolic process"/>
    <property type="evidence" value="ECO:0007669"/>
    <property type="project" value="InterPro"/>
</dbReference>
<dbReference type="InterPro" id="IPR033746">
    <property type="entry name" value="GGa_phosphorylase"/>
</dbReference>
<dbReference type="RefSeq" id="WP_158862632.1">
    <property type="nucleotide sequence ID" value="NZ_CP046401.1"/>
</dbReference>
<reference evidence="5 6" key="1">
    <citation type="submission" date="2019-11" db="EMBL/GenBank/DDBJ databases">
        <authorList>
            <person name="Zheng R.K."/>
            <person name="Sun C.M."/>
        </authorList>
    </citation>
    <scope>NUCLEOTIDE SEQUENCE [LARGE SCALE GENOMIC DNA]</scope>
    <source>
        <strain evidence="5 6">WC007</strain>
    </source>
</reference>
<feature type="binding site" evidence="3">
    <location>
        <position position="446"/>
    </location>
    <ligand>
        <name>substrate</name>
    </ligand>
</feature>
<dbReference type="Gene3D" id="3.90.400.10">
    <property type="entry name" value="Oligo-1,6-glucosidase, Domain 2"/>
    <property type="match status" value="1"/>
</dbReference>
<sequence length="565" mass="64949">MNLSDKISKQLEKRLQFVYKKNYSDKLLVKLAEVIAQYPRIQHNKEKWDEKEVVLITYGDSIKKEGEVPLQTLKKFLDEKVKDQLSIIHILPFFPYSSDDGFSVINFREVNPELGNWDDVKSLNENFALMADLVINHASSKSEWFHNFLKQEGKGKDYFITEDPKTDLSQVVRPRSTPLLTACKTSNGIKHVWTTFSADQVDLNFSNPELLIEMVDILLGYISKGAQIIRLDAIAFLWKETGTTCLHLPETHEVVKLLRDVAEYINPSVVILTETNVPNKENLSYFGNNDEAHMVYQFSLPPLLLHALHTGNSAYLNKWAESLPELNDETTFFNFTSSHDGIGVRPLEGLLPDNEKTELVNNMQKFGGLVNYKSNYDGTQSPYELNITYFDALKGTQNGMDNFQVERFLTSQIVMMSFQGVPAFYIHSLTATPNYLEGVAKTKHNRTINRRKWNFDELQQILNSDTPQKKVFESLQELISLRKRQKAFHPNAKQEILEMGNHLLALARISKNKKQTIVLVANLTDKEQSFTLSEQFKLCTFDLIENKKISQKSLKPYQCMWLSTI</sequence>
<proteinExistence type="predicted"/>
<dbReference type="SUPFAM" id="SSF51445">
    <property type="entry name" value="(Trans)glycosidases"/>
    <property type="match status" value="1"/>
</dbReference>
<keyword evidence="1" id="KW-0328">Glycosyltransferase</keyword>
<keyword evidence="6" id="KW-1185">Reference proteome</keyword>
<dbReference type="InterPro" id="IPR013780">
    <property type="entry name" value="Glyco_hydro_b"/>
</dbReference>
<gene>
    <name evidence="5" type="ORF">GM418_01985</name>
</gene>
<dbReference type="CDD" id="cd11356">
    <property type="entry name" value="AmyAc_Sucrose_phosphorylase-like_1"/>
    <property type="match status" value="1"/>
</dbReference>
<dbReference type="Gene3D" id="3.20.20.80">
    <property type="entry name" value="Glycosidases"/>
    <property type="match status" value="1"/>
</dbReference>
<dbReference type="InterPro" id="IPR017853">
    <property type="entry name" value="GH"/>
</dbReference>
<dbReference type="Gene3D" id="2.60.40.1180">
    <property type="entry name" value="Golgi alpha-mannosidase II"/>
    <property type="match status" value="1"/>
</dbReference>
<dbReference type="PANTHER" id="PTHR38784:SF1">
    <property type="entry name" value="SUCROSE PHOSPHORYLASE"/>
    <property type="match status" value="1"/>
</dbReference>
<dbReference type="KEGG" id="mcos:GM418_01985"/>
<dbReference type="PANTHER" id="PTHR38784">
    <property type="entry name" value="SUCROSE PHOSPHORYLASE"/>
    <property type="match status" value="1"/>
</dbReference>
<evidence type="ECO:0000256" key="2">
    <source>
        <dbReference type="ARBA" id="ARBA00022679"/>
    </source>
</evidence>
<feature type="binding site" evidence="3">
    <location>
        <begin position="230"/>
        <end position="232"/>
    </location>
    <ligand>
        <name>substrate</name>
    </ligand>
</feature>
<dbReference type="PIRSF" id="PIRSF003059">
    <property type="entry name" value="Sucrose_phosphorylase"/>
    <property type="match status" value="1"/>
</dbReference>
<name>A0A6I6JHW2_9BACT</name>
<evidence type="ECO:0000256" key="1">
    <source>
        <dbReference type="ARBA" id="ARBA00022676"/>
    </source>
</evidence>
<keyword evidence="2" id="KW-0808">Transferase</keyword>
<feature type="domain" description="Glycosyl hydrolase family 13 catalytic" evidence="4">
    <location>
        <begin position="71"/>
        <end position="404"/>
    </location>
</feature>
<accession>A0A6I6JHW2</accession>
<feature type="binding site" evidence="3">
    <location>
        <position position="99"/>
    </location>
    <ligand>
        <name>substrate</name>
    </ligand>
</feature>
<feature type="binding site" evidence="3">
    <location>
        <begin position="339"/>
        <end position="340"/>
    </location>
    <ligand>
        <name>substrate</name>
    </ligand>
</feature>
<dbReference type="SMART" id="SM00642">
    <property type="entry name" value="Aamy"/>
    <property type="match status" value="1"/>
</dbReference>
<protein>
    <submittedName>
        <fullName evidence="5">Alpha-amylase</fullName>
    </submittedName>
</protein>
<feature type="binding site" evidence="3">
    <location>
        <position position="137"/>
    </location>
    <ligand>
        <name>substrate</name>
    </ligand>
</feature>
<evidence type="ECO:0000313" key="6">
    <source>
        <dbReference type="Proteomes" id="UP000428260"/>
    </source>
</evidence>
<dbReference type="Proteomes" id="UP000428260">
    <property type="component" value="Chromosome"/>
</dbReference>
<organism evidence="5 6">
    <name type="scientific">Maribellus comscasis</name>
    <dbReference type="NCBI Taxonomy" id="2681766"/>
    <lineage>
        <taxon>Bacteria</taxon>
        <taxon>Pseudomonadati</taxon>
        <taxon>Bacteroidota</taxon>
        <taxon>Bacteroidia</taxon>
        <taxon>Marinilabiliales</taxon>
        <taxon>Prolixibacteraceae</taxon>
        <taxon>Maribellus</taxon>
    </lineage>
</organism>
<dbReference type="Pfam" id="PF00128">
    <property type="entry name" value="Alpha-amylase"/>
    <property type="match status" value="1"/>
</dbReference>